<evidence type="ECO:0000313" key="2">
    <source>
        <dbReference type="EMBL" id="KAL3779708.1"/>
    </source>
</evidence>
<proteinExistence type="predicted"/>
<evidence type="ECO:0000256" key="1">
    <source>
        <dbReference type="SAM" id="MobiDB-lite"/>
    </source>
</evidence>
<name>A0ABD3NWC3_9STRA</name>
<feature type="region of interest" description="Disordered" evidence="1">
    <location>
        <begin position="267"/>
        <end position="294"/>
    </location>
</feature>
<comment type="caution">
    <text evidence="2">The sequence shown here is derived from an EMBL/GenBank/DDBJ whole genome shotgun (WGS) entry which is preliminary data.</text>
</comment>
<dbReference type="EMBL" id="JALLAZ020001149">
    <property type="protein sequence ID" value="KAL3779708.1"/>
    <property type="molecule type" value="Genomic_DNA"/>
</dbReference>
<dbReference type="PROSITE" id="PS51257">
    <property type="entry name" value="PROKAR_LIPOPROTEIN"/>
    <property type="match status" value="1"/>
</dbReference>
<evidence type="ECO:0000313" key="3">
    <source>
        <dbReference type="Proteomes" id="UP001530315"/>
    </source>
</evidence>
<organism evidence="2 3">
    <name type="scientific">Stephanodiscus triporus</name>
    <dbReference type="NCBI Taxonomy" id="2934178"/>
    <lineage>
        <taxon>Eukaryota</taxon>
        <taxon>Sar</taxon>
        <taxon>Stramenopiles</taxon>
        <taxon>Ochrophyta</taxon>
        <taxon>Bacillariophyta</taxon>
        <taxon>Coscinodiscophyceae</taxon>
        <taxon>Thalassiosirophycidae</taxon>
        <taxon>Stephanodiscales</taxon>
        <taxon>Stephanodiscaceae</taxon>
        <taxon>Stephanodiscus</taxon>
    </lineage>
</organism>
<gene>
    <name evidence="2" type="ORF">ACHAW5_004554</name>
</gene>
<sequence>MVFNSGRSVALINVQTNFFVPYSLLGCRNSRSLKCGLSSDCKLSTIFSHLRSHSFRLRYASDFLAQQHLDMEPPIKCTPDSGSRRAAFRVKQKLRQDRMQWSPNGMRRRPKLARPRLSRRSSAQHCLNHKPWNDRFMFDEELRSKECNAPAKSWKRSANRKEDKNPAARSQMRHYTERSDGEAVTEFSLCEIFPPSPVVAATTCLSPIKMHSVGISPFDTAKVRAALENDAINKHEEDELHHANDNEILKDESKRLPLHKFIERVLDPDFSPSGNGKSESRKNEKRPHHGPLFLRPLDENAAKSILEKFEELLYTFELEVELLQRDLVKNRLDGNDCLTHVICDENEGDWLQTPMIPTQRQDKIKEYVTRKGKYKDLQHELLMKNGELQYDEILASLAESILERIIEDIVGEINEAVVDEMENIVSNL</sequence>
<dbReference type="Proteomes" id="UP001530315">
    <property type="component" value="Unassembled WGS sequence"/>
</dbReference>
<reference evidence="2 3" key="1">
    <citation type="submission" date="2024-10" db="EMBL/GenBank/DDBJ databases">
        <title>Updated reference genomes for cyclostephanoid diatoms.</title>
        <authorList>
            <person name="Roberts W.R."/>
            <person name="Alverson A.J."/>
        </authorList>
    </citation>
    <scope>NUCLEOTIDE SEQUENCE [LARGE SCALE GENOMIC DNA]</scope>
    <source>
        <strain evidence="2 3">AJA276-08</strain>
    </source>
</reference>
<accession>A0ABD3NWC3</accession>
<keyword evidence="3" id="KW-1185">Reference proteome</keyword>
<feature type="region of interest" description="Disordered" evidence="1">
    <location>
        <begin position="103"/>
        <end position="124"/>
    </location>
</feature>
<protein>
    <recommendedName>
        <fullName evidence="4">DUF4378 domain-containing protein</fullName>
    </recommendedName>
</protein>
<dbReference type="AlphaFoldDB" id="A0ABD3NWC3"/>
<feature type="compositionally biased region" description="Basic residues" evidence="1">
    <location>
        <begin position="106"/>
        <end position="119"/>
    </location>
</feature>
<feature type="region of interest" description="Disordered" evidence="1">
    <location>
        <begin position="149"/>
        <end position="177"/>
    </location>
</feature>
<evidence type="ECO:0008006" key="4">
    <source>
        <dbReference type="Google" id="ProtNLM"/>
    </source>
</evidence>